<gene>
    <name evidence="1" type="ORF">NDU88_005495</name>
</gene>
<dbReference type="Proteomes" id="UP001066276">
    <property type="component" value="Chromosome 1_2"/>
</dbReference>
<evidence type="ECO:0000313" key="2">
    <source>
        <dbReference type="Proteomes" id="UP001066276"/>
    </source>
</evidence>
<reference evidence="1" key="1">
    <citation type="journal article" date="2022" name="bioRxiv">
        <title>Sequencing and chromosome-scale assembly of the giantPleurodeles waltlgenome.</title>
        <authorList>
            <person name="Brown T."/>
            <person name="Elewa A."/>
            <person name="Iarovenko S."/>
            <person name="Subramanian E."/>
            <person name="Araus A.J."/>
            <person name="Petzold A."/>
            <person name="Susuki M."/>
            <person name="Suzuki K.-i.T."/>
            <person name="Hayashi T."/>
            <person name="Toyoda A."/>
            <person name="Oliveira C."/>
            <person name="Osipova E."/>
            <person name="Leigh N.D."/>
            <person name="Simon A."/>
            <person name="Yun M.H."/>
        </authorList>
    </citation>
    <scope>NUCLEOTIDE SEQUENCE</scope>
    <source>
        <strain evidence="1">20211129_DDA</strain>
        <tissue evidence="1">Liver</tissue>
    </source>
</reference>
<dbReference type="AlphaFoldDB" id="A0AAV7W884"/>
<comment type="caution">
    <text evidence="1">The sequence shown here is derived from an EMBL/GenBank/DDBJ whole genome shotgun (WGS) entry which is preliminary data.</text>
</comment>
<protein>
    <submittedName>
        <fullName evidence="1">Uncharacterized protein</fullName>
    </submittedName>
</protein>
<sequence length="110" mass="11916">MWCTGCSAAHNSHCPHIPLDKEILETLETLVPLDLPATLEIPEVLKAVENQEICVGLMVPASTKKITGFFKPLKEETRSNDIRPSLPLGTCDDANRGVSADTSIENSTLS</sequence>
<keyword evidence="2" id="KW-1185">Reference proteome</keyword>
<evidence type="ECO:0000313" key="1">
    <source>
        <dbReference type="EMBL" id="KAJ1210127.1"/>
    </source>
</evidence>
<organism evidence="1 2">
    <name type="scientific">Pleurodeles waltl</name>
    <name type="common">Iberian ribbed newt</name>
    <dbReference type="NCBI Taxonomy" id="8319"/>
    <lineage>
        <taxon>Eukaryota</taxon>
        <taxon>Metazoa</taxon>
        <taxon>Chordata</taxon>
        <taxon>Craniata</taxon>
        <taxon>Vertebrata</taxon>
        <taxon>Euteleostomi</taxon>
        <taxon>Amphibia</taxon>
        <taxon>Batrachia</taxon>
        <taxon>Caudata</taxon>
        <taxon>Salamandroidea</taxon>
        <taxon>Salamandridae</taxon>
        <taxon>Pleurodelinae</taxon>
        <taxon>Pleurodeles</taxon>
    </lineage>
</organism>
<accession>A0AAV7W884</accession>
<proteinExistence type="predicted"/>
<dbReference type="EMBL" id="JANPWB010000002">
    <property type="protein sequence ID" value="KAJ1210127.1"/>
    <property type="molecule type" value="Genomic_DNA"/>
</dbReference>
<name>A0AAV7W884_PLEWA</name>